<keyword evidence="3" id="KW-0813">Transport</keyword>
<comment type="caution">
    <text evidence="9">The sequence shown here is derived from an EMBL/GenBank/DDBJ whole genome shotgun (WGS) entry which is preliminary data.</text>
</comment>
<dbReference type="InterPro" id="IPR003593">
    <property type="entry name" value="AAA+_ATPase"/>
</dbReference>
<evidence type="ECO:0000256" key="6">
    <source>
        <dbReference type="ARBA" id="ARBA00023251"/>
    </source>
</evidence>
<feature type="region of interest" description="Disordered" evidence="7">
    <location>
        <begin position="251"/>
        <end position="306"/>
    </location>
</feature>
<gene>
    <name evidence="9" type="ORF">FCI23_42870</name>
</gene>
<dbReference type="RefSeq" id="WP_136729480.1">
    <property type="nucleotide sequence ID" value="NZ_SUMC01000086.1"/>
</dbReference>
<evidence type="ECO:0000256" key="3">
    <source>
        <dbReference type="ARBA" id="ARBA00022448"/>
    </source>
</evidence>
<dbReference type="Gene3D" id="3.40.50.300">
    <property type="entry name" value="P-loop containing nucleotide triphosphate hydrolases"/>
    <property type="match status" value="1"/>
</dbReference>
<comment type="similarity">
    <text evidence="2">Belongs to the ABC transporter superfamily.</text>
</comment>
<dbReference type="SUPFAM" id="SSF52540">
    <property type="entry name" value="P-loop containing nucleoside triphosphate hydrolases"/>
    <property type="match status" value="1"/>
</dbReference>
<dbReference type="PANTHER" id="PTHR42711">
    <property type="entry name" value="ABC TRANSPORTER ATP-BINDING PROTEIN"/>
    <property type="match status" value="1"/>
</dbReference>
<dbReference type="InterPro" id="IPR027417">
    <property type="entry name" value="P-loop_NTPase"/>
</dbReference>
<evidence type="ECO:0000256" key="7">
    <source>
        <dbReference type="SAM" id="MobiDB-lite"/>
    </source>
</evidence>
<keyword evidence="6" id="KW-0046">Antibiotic resistance</keyword>
<proteinExistence type="inferred from homology"/>
<dbReference type="SMART" id="SM00382">
    <property type="entry name" value="AAA"/>
    <property type="match status" value="1"/>
</dbReference>
<evidence type="ECO:0000313" key="10">
    <source>
        <dbReference type="Proteomes" id="UP000305778"/>
    </source>
</evidence>
<dbReference type="GO" id="GO:0005886">
    <property type="term" value="C:plasma membrane"/>
    <property type="evidence" value="ECO:0007669"/>
    <property type="project" value="UniProtKB-SubCell"/>
</dbReference>
<dbReference type="EMBL" id="SUMC01000086">
    <property type="protein sequence ID" value="TKA00376.1"/>
    <property type="molecule type" value="Genomic_DNA"/>
</dbReference>
<evidence type="ECO:0000256" key="2">
    <source>
        <dbReference type="ARBA" id="ARBA00005417"/>
    </source>
</evidence>
<feature type="domain" description="ABC transporter" evidence="8">
    <location>
        <begin position="8"/>
        <end position="239"/>
    </location>
</feature>
<dbReference type="Pfam" id="PF00005">
    <property type="entry name" value="ABC_tran"/>
    <property type="match status" value="1"/>
</dbReference>
<evidence type="ECO:0000256" key="5">
    <source>
        <dbReference type="ARBA" id="ARBA00022840"/>
    </source>
</evidence>
<reference evidence="9 10" key="1">
    <citation type="submission" date="2019-04" db="EMBL/GenBank/DDBJ databases">
        <title>Streptomyces oryziradicis sp. nov., a novel actinomycete isolated from rhizosphere soil of rice (Oryza sativa L.).</title>
        <authorList>
            <person name="Li C."/>
        </authorList>
    </citation>
    <scope>NUCLEOTIDE SEQUENCE [LARGE SCALE GENOMIC DNA]</scope>
    <source>
        <strain evidence="9 10">NEAU-C40</strain>
    </source>
</reference>
<dbReference type="Proteomes" id="UP000305778">
    <property type="component" value="Unassembled WGS sequence"/>
</dbReference>
<keyword evidence="5 9" id="KW-0067">ATP-binding</keyword>
<dbReference type="GO" id="GO:0005524">
    <property type="term" value="F:ATP binding"/>
    <property type="evidence" value="ECO:0007669"/>
    <property type="project" value="UniProtKB-KW"/>
</dbReference>
<dbReference type="PROSITE" id="PS50893">
    <property type="entry name" value="ABC_TRANSPORTER_2"/>
    <property type="match status" value="1"/>
</dbReference>
<dbReference type="OrthoDB" id="9804819at2"/>
<keyword evidence="4" id="KW-0547">Nucleotide-binding</keyword>
<comment type="subcellular location">
    <subcellularLocation>
        <location evidence="1">Cell membrane</location>
        <topology evidence="1">Peripheral membrane protein</topology>
    </subcellularLocation>
</comment>
<dbReference type="InterPro" id="IPR050763">
    <property type="entry name" value="ABC_transporter_ATP-binding"/>
</dbReference>
<organism evidence="9 10">
    <name type="scientific">Actinacidiphila oryziradicis</name>
    <dbReference type="NCBI Taxonomy" id="2571141"/>
    <lineage>
        <taxon>Bacteria</taxon>
        <taxon>Bacillati</taxon>
        <taxon>Actinomycetota</taxon>
        <taxon>Actinomycetes</taxon>
        <taxon>Kitasatosporales</taxon>
        <taxon>Streptomycetaceae</taxon>
        <taxon>Actinacidiphila</taxon>
    </lineage>
</organism>
<evidence type="ECO:0000256" key="1">
    <source>
        <dbReference type="ARBA" id="ARBA00004202"/>
    </source>
</evidence>
<feature type="compositionally biased region" description="Basic residues" evidence="7">
    <location>
        <begin position="296"/>
        <end position="306"/>
    </location>
</feature>
<dbReference type="GO" id="GO:0046677">
    <property type="term" value="P:response to antibiotic"/>
    <property type="evidence" value="ECO:0007669"/>
    <property type="project" value="UniProtKB-KW"/>
</dbReference>
<keyword evidence="10" id="KW-1185">Reference proteome</keyword>
<evidence type="ECO:0000313" key="9">
    <source>
        <dbReference type="EMBL" id="TKA00376.1"/>
    </source>
</evidence>
<evidence type="ECO:0000256" key="4">
    <source>
        <dbReference type="ARBA" id="ARBA00022741"/>
    </source>
</evidence>
<evidence type="ECO:0000259" key="8">
    <source>
        <dbReference type="PROSITE" id="PS50893"/>
    </source>
</evidence>
<dbReference type="AlphaFoldDB" id="A0A4U0RVT6"/>
<dbReference type="GO" id="GO:0016887">
    <property type="term" value="F:ATP hydrolysis activity"/>
    <property type="evidence" value="ECO:0007669"/>
    <property type="project" value="InterPro"/>
</dbReference>
<name>A0A4U0RVT6_9ACTN</name>
<accession>A0A4U0RVT6</accession>
<protein>
    <submittedName>
        <fullName evidence="9">ATP-binding cassette domain-containing protein</fullName>
    </submittedName>
</protein>
<dbReference type="PANTHER" id="PTHR42711:SF5">
    <property type="entry name" value="ABC TRANSPORTER ATP-BINDING PROTEIN NATA"/>
    <property type="match status" value="1"/>
</dbReference>
<sequence length="306" mass="32021">MNSVEEAVVCTGLEYAFGGTLAVDGLDLSVAAGEVFGLLGPNGAGKTTAIRAMTTLLPVPSGMVRVFGHDVARQKMAVRRLLGYVPQALSADSGLTGRENVALFARVFDVSRRERTARVAAALDAVGLGGAADRLAGTYSGGMVRRLELAQALVSAPRLLVLDEPTIGLDPIARTSVWERISEIRAATGMTVLVTTHYMDEADQYCDRVALMHRGSIRGLGTPEQLKAEVAGERLAAAAAAAAATAAASASASASGETEPESDPVPPTLEDVFRHFAGDGMAGGPDDQTERFRDVRRTRRTASRVG</sequence>
<dbReference type="InterPro" id="IPR003439">
    <property type="entry name" value="ABC_transporter-like_ATP-bd"/>
</dbReference>